<dbReference type="CTD" id="20197810"/>
<dbReference type="HOGENOM" id="CLU_096980_0_2_1"/>
<dbReference type="PANTHER" id="PTHR30615">
    <property type="entry name" value="UNCHARACTERIZED PROTEIN YJBQ-RELATED"/>
    <property type="match status" value="1"/>
</dbReference>
<dbReference type="eggNOG" id="KOG3267">
    <property type="taxonomic scope" value="Eukaryota"/>
</dbReference>
<evidence type="ECO:0000313" key="2">
    <source>
        <dbReference type="EMBL" id="ESO09670.1"/>
    </source>
</evidence>
<proteinExistence type="inferred from homology"/>
<dbReference type="InParanoid" id="T1EML0"/>
<accession>T1EML0</accession>
<dbReference type="GeneID" id="20197810"/>
<dbReference type="STRING" id="6412.T1EML0"/>
<keyword evidence="4" id="KW-1185">Reference proteome</keyword>
<comment type="similarity">
    <text evidence="1">Belongs to the UPF0047 family.</text>
</comment>
<evidence type="ECO:0000256" key="1">
    <source>
        <dbReference type="ARBA" id="ARBA00005534"/>
    </source>
</evidence>
<dbReference type="AlphaFoldDB" id="T1EML0"/>
<dbReference type="OrthoDB" id="10255963at2759"/>
<protein>
    <recommendedName>
        <fullName evidence="5">Secondary thiamine-phosphate synthase enzyme</fullName>
    </recommendedName>
</protein>
<reference evidence="3" key="3">
    <citation type="submission" date="2015-06" db="UniProtKB">
        <authorList>
            <consortium name="EnsemblMetazoa"/>
        </authorList>
    </citation>
    <scope>IDENTIFICATION</scope>
</reference>
<dbReference type="NCBIfam" id="TIGR00149">
    <property type="entry name" value="TIGR00149_YjbQ"/>
    <property type="match status" value="1"/>
</dbReference>
<dbReference type="Proteomes" id="UP000015101">
    <property type="component" value="Unassembled WGS sequence"/>
</dbReference>
<dbReference type="EMBL" id="KB095940">
    <property type="protein sequence ID" value="ESO09670.1"/>
    <property type="molecule type" value="Genomic_DNA"/>
</dbReference>
<dbReference type="PIRSF" id="PIRSF004681">
    <property type="entry name" value="UCP004681"/>
    <property type="match status" value="1"/>
</dbReference>
<dbReference type="PANTHER" id="PTHR30615:SF8">
    <property type="entry name" value="UPF0047 PROTEIN C4A8.02C"/>
    <property type="match status" value="1"/>
</dbReference>
<dbReference type="Pfam" id="PF01894">
    <property type="entry name" value="YjbQ"/>
    <property type="match status" value="1"/>
</dbReference>
<organism evidence="3 4">
    <name type="scientific">Helobdella robusta</name>
    <name type="common">Californian leech</name>
    <dbReference type="NCBI Taxonomy" id="6412"/>
    <lineage>
        <taxon>Eukaryota</taxon>
        <taxon>Metazoa</taxon>
        <taxon>Spiralia</taxon>
        <taxon>Lophotrochozoa</taxon>
        <taxon>Annelida</taxon>
        <taxon>Clitellata</taxon>
        <taxon>Hirudinea</taxon>
        <taxon>Rhynchobdellida</taxon>
        <taxon>Glossiphoniidae</taxon>
        <taxon>Helobdella</taxon>
    </lineage>
</organism>
<reference evidence="4" key="1">
    <citation type="submission" date="2012-12" db="EMBL/GenBank/DDBJ databases">
        <authorList>
            <person name="Hellsten U."/>
            <person name="Grimwood J."/>
            <person name="Chapman J.A."/>
            <person name="Shapiro H."/>
            <person name="Aerts A."/>
            <person name="Otillar R.P."/>
            <person name="Terry A.Y."/>
            <person name="Boore J.L."/>
            <person name="Simakov O."/>
            <person name="Marletaz F."/>
            <person name="Cho S.-J."/>
            <person name="Edsinger-Gonzales E."/>
            <person name="Havlak P."/>
            <person name="Kuo D.-H."/>
            <person name="Larsson T."/>
            <person name="Lv J."/>
            <person name="Arendt D."/>
            <person name="Savage R."/>
            <person name="Osoegawa K."/>
            <person name="de Jong P."/>
            <person name="Lindberg D.R."/>
            <person name="Seaver E.C."/>
            <person name="Weisblat D.A."/>
            <person name="Putnam N.H."/>
            <person name="Grigoriev I.V."/>
            <person name="Rokhsar D.S."/>
        </authorList>
    </citation>
    <scope>NUCLEOTIDE SEQUENCE</scope>
</reference>
<evidence type="ECO:0000313" key="4">
    <source>
        <dbReference type="Proteomes" id="UP000015101"/>
    </source>
</evidence>
<dbReference type="InterPro" id="IPR001602">
    <property type="entry name" value="UPF0047_YjbQ-like"/>
</dbReference>
<sequence length="139" mass="15864">MVWFQKEIRLSRSRGCHLITEDIEKIEEMEKVDVGLCNVLVKHTTASLCLNENWDPDVRADMEYMLNKLVPETTRFSHTIEGPDDMPSHVKSALLGASVNIPITNGKLNLGQWQGLWFCEHRNYGGERKLLVTIQGKAK</sequence>
<evidence type="ECO:0008006" key="5">
    <source>
        <dbReference type="Google" id="ProtNLM"/>
    </source>
</evidence>
<dbReference type="EnsemblMetazoa" id="HelroT158241">
    <property type="protein sequence ID" value="HelroP158241"/>
    <property type="gene ID" value="HelroG158241"/>
</dbReference>
<reference evidence="2 4" key="2">
    <citation type="journal article" date="2013" name="Nature">
        <title>Insights into bilaterian evolution from three spiralian genomes.</title>
        <authorList>
            <person name="Simakov O."/>
            <person name="Marletaz F."/>
            <person name="Cho S.J."/>
            <person name="Edsinger-Gonzales E."/>
            <person name="Havlak P."/>
            <person name="Hellsten U."/>
            <person name="Kuo D.H."/>
            <person name="Larsson T."/>
            <person name="Lv J."/>
            <person name="Arendt D."/>
            <person name="Savage R."/>
            <person name="Osoegawa K."/>
            <person name="de Jong P."/>
            <person name="Grimwood J."/>
            <person name="Chapman J.A."/>
            <person name="Shapiro H."/>
            <person name="Aerts A."/>
            <person name="Otillar R.P."/>
            <person name="Terry A.Y."/>
            <person name="Boore J.L."/>
            <person name="Grigoriev I.V."/>
            <person name="Lindberg D.R."/>
            <person name="Seaver E.C."/>
            <person name="Weisblat D.A."/>
            <person name="Putnam N.H."/>
            <person name="Rokhsar D.S."/>
        </authorList>
    </citation>
    <scope>NUCLEOTIDE SEQUENCE</scope>
</reference>
<dbReference type="EMBL" id="AMQM01009100">
    <property type="status" value="NOT_ANNOTATED_CDS"/>
    <property type="molecule type" value="Genomic_DNA"/>
</dbReference>
<gene>
    <name evidence="3" type="primary">20197810</name>
    <name evidence="2" type="ORF">HELRODRAFT_158241</name>
</gene>
<dbReference type="Gene3D" id="2.60.120.460">
    <property type="entry name" value="YjbQ-like"/>
    <property type="match status" value="1"/>
</dbReference>
<name>T1EML0_HELRO</name>
<evidence type="ECO:0000313" key="3">
    <source>
        <dbReference type="EnsemblMetazoa" id="HelroP158241"/>
    </source>
</evidence>
<dbReference type="SUPFAM" id="SSF111038">
    <property type="entry name" value="YjbQ-like"/>
    <property type="match status" value="1"/>
</dbReference>
<dbReference type="RefSeq" id="XP_009012248.1">
    <property type="nucleotide sequence ID" value="XM_009014000.1"/>
</dbReference>
<dbReference type="InterPro" id="IPR035917">
    <property type="entry name" value="YjbQ-like_sf"/>
</dbReference>
<dbReference type="OMA" id="VRADMEM"/>
<dbReference type="KEGG" id="hro:HELRODRAFT_158241"/>